<dbReference type="EMBL" id="JACAZF010000002">
    <property type="protein sequence ID" value="KAF7311860.1"/>
    <property type="molecule type" value="Genomic_DNA"/>
</dbReference>
<keyword evidence="2" id="KW-1133">Transmembrane helix</keyword>
<protein>
    <recommendedName>
        <fullName evidence="8">DUF2421 domain-containing protein</fullName>
    </recommendedName>
</protein>
<evidence type="ECO:0000256" key="2">
    <source>
        <dbReference type="SAM" id="Phobius"/>
    </source>
</evidence>
<organism evidence="6 7">
    <name type="scientific">Mycena indigotica</name>
    <dbReference type="NCBI Taxonomy" id="2126181"/>
    <lineage>
        <taxon>Eukaryota</taxon>
        <taxon>Fungi</taxon>
        <taxon>Dikarya</taxon>
        <taxon>Basidiomycota</taxon>
        <taxon>Agaricomycotina</taxon>
        <taxon>Agaricomycetes</taxon>
        <taxon>Agaricomycetidae</taxon>
        <taxon>Agaricales</taxon>
        <taxon>Marasmiineae</taxon>
        <taxon>Mycenaceae</taxon>
        <taxon>Mycena</taxon>
    </lineage>
</organism>
<feature type="region of interest" description="Disordered" evidence="1">
    <location>
        <begin position="1281"/>
        <end position="1309"/>
    </location>
</feature>
<feature type="transmembrane region" description="Helical" evidence="2">
    <location>
        <begin position="444"/>
        <end position="465"/>
    </location>
</feature>
<dbReference type="Pfam" id="PF10337">
    <property type="entry name" value="ArAE_2_N"/>
    <property type="match status" value="1"/>
</dbReference>
<comment type="caution">
    <text evidence="6">The sequence shown here is derived from an EMBL/GenBank/DDBJ whole genome shotgun (WGS) entry which is preliminary data.</text>
</comment>
<keyword evidence="7" id="KW-1185">Reference proteome</keyword>
<feature type="region of interest" description="Disordered" evidence="1">
    <location>
        <begin position="854"/>
        <end position="893"/>
    </location>
</feature>
<dbReference type="GeneID" id="59341389"/>
<evidence type="ECO:0000256" key="1">
    <source>
        <dbReference type="SAM" id="MobiDB-lite"/>
    </source>
</evidence>
<dbReference type="Pfam" id="PF20151">
    <property type="entry name" value="DUF6533"/>
    <property type="match status" value="1"/>
</dbReference>
<feature type="domain" description="DUF6533" evidence="5">
    <location>
        <begin position="27"/>
        <end position="69"/>
    </location>
</feature>
<feature type="domain" description="Putative ER transporter 6TM N-terminal" evidence="4">
    <location>
        <begin position="385"/>
        <end position="742"/>
    </location>
</feature>
<feature type="transmembrane region" description="Helical" evidence="2">
    <location>
        <begin position="21"/>
        <end position="38"/>
    </location>
</feature>
<evidence type="ECO:0000259" key="5">
    <source>
        <dbReference type="Pfam" id="PF20151"/>
    </source>
</evidence>
<accession>A0A8H6T9K8</accession>
<feature type="compositionally biased region" description="Polar residues" evidence="1">
    <location>
        <begin position="629"/>
        <end position="638"/>
    </location>
</feature>
<feature type="transmembrane region" description="Helical" evidence="2">
    <location>
        <begin position="420"/>
        <end position="437"/>
    </location>
</feature>
<feature type="transmembrane region" description="Helical" evidence="2">
    <location>
        <begin position="58"/>
        <end position="80"/>
    </location>
</feature>
<gene>
    <name evidence="6" type="ORF">MIND_00196700</name>
</gene>
<feature type="transmembrane region" description="Helical" evidence="2">
    <location>
        <begin position="967"/>
        <end position="986"/>
    </location>
</feature>
<feature type="transmembrane region" description="Helical" evidence="2">
    <location>
        <begin position="231"/>
        <end position="263"/>
    </location>
</feature>
<feature type="domain" description="DUF2421" evidence="3">
    <location>
        <begin position="1080"/>
        <end position="1364"/>
    </location>
</feature>
<reference evidence="6" key="1">
    <citation type="submission" date="2020-05" db="EMBL/GenBank/DDBJ databases">
        <title>Mycena genomes resolve the evolution of fungal bioluminescence.</title>
        <authorList>
            <person name="Tsai I.J."/>
        </authorList>
    </citation>
    <scope>NUCLEOTIDE SEQUENCE</scope>
    <source>
        <strain evidence="6">171206Taipei</strain>
    </source>
</reference>
<dbReference type="Pfam" id="PF10334">
    <property type="entry name" value="BRE4"/>
    <property type="match status" value="1"/>
</dbReference>
<evidence type="ECO:0000259" key="4">
    <source>
        <dbReference type="Pfam" id="PF10337"/>
    </source>
</evidence>
<proteinExistence type="predicted"/>
<dbReference type="OrthoDB" id="2274698at2759"/>
<keyword evidence="2" id="KW-0472">Membrane</keyword>
<dbReference type="PANTHER" id="PTHR37994">
    <property type="entry name" value="ARAE_2_N DOMAIN-CONTAINING PROTEIN-RELATED"/>
    <property type="match status" value="1"/>
</dbReference>
<evidence type="ECO:0000313" key="7">
    <source>
        <dbReference type="Proteomes" id="UP000636479"/>
    </source>
</evidence>
<feature type="region of interest" description="Disordered" evidence="1">
    <location>
        <begin position="306"/>
        <end position="328"/>
    </location>
</feature>
<keyword evidence="2" id="KW-0812">Transmembrane</keyword>
<dbReference type="InterPro" id="IPR018820">
    <property type="entry name" value="BRE4-related_DUF2421"/>
</dbReference>
<sequence length="1391" mass="154181">MADHYDLGGLDYETFVWDHRMYRNLFLAGLVLLVYDHLLVFPEEVKLVWGRNLKPSTWWYLLVRYTALVSSGVILVFYFGRLNERVRGPREMLPVLSWVRQSCEIMENVLEALLVLQECLVQATLFLRVFAMYGRSLWLLGPIWVVANLNLGLGIWTIATYGRPRMLDAPGMVGCHTAIPHKTGLRLGGTWIAQMVSDTMVFGLTVYRAYQEQAVMTALPSSLIERMARDGALYFGIIVLANLANVLTCFLGDIIIAGLLSWWTTSLSIVLICRLILNMQEMAPVGARTEGLDSTELEGIHFAAEAGRRAHRQRHNSTPDLRTGDSSLEAPLEVGGGISQRHHSRGGLSKHGQDSMGQAGFFSMILDARGGDAAWDKALLAQRVGLLRQAGAAANLTAAQSQLQLQEQIFHGYFLDPRSSAVYGAFFFIGTFFFGVVRARVPRLMLTGIFGTIVLDAVCTIGPLLPSQNYLIAKMFLIPTAYYLAIAITSLVLIFPESLNHVWLTTVDTAFFGECFHSKHKIFTYGSHSLPLHFSLSNQPPSILVRQIQLNGLLVQQRVPQLGRIGLIDLEISMGRLGPGDLKRIAPEIRALGFRVAALVAFQTAVSAIHEDDRKDADRAAAIEKERNIPSTSSTPKLSTHETRFARRRRVLAQRELAHGHALDDLVPILAEASLPLRTTCEKSMKALRVWFDECNSGRWTSLVRKRSKTDIEKSHSALVNVTAELKDRLEQWRKEGRIGLIKPYERFFDPGTGKLKQELVSGSGNGMFAVRSLFICFVFCDTVDAFGARLLSLLALATDLDSRRPHPRLWLPSGFGKLWRKMTSRAPAPLDSSPLAMGIHRDPAVYDDAEIHEAESSTEDISETAFEEREEEERELTPARPKNPDAREPTSTLGRLSVRIGSGLRFFKSDEGIFALRHAFLSLAFWVPSVVPHSAWFYYSNKGLWALIMGQMGLATYAGDQLFGVATRLVGTGLGLLLGMVMWYIAAPGLHTSGNPYAVVVVTTVFVAPFLVARISAPPTQMLLWSMIGITGVFVVGYSWLDTHLVVIGNQGVGISLGWRRALLVMIGFTGAGIIMLFPRPTSSRTLVRRTVAASLHEIGFLFGQQVEDFLAEETRARAGHLEKEEIDHLDMTPRDKVSPKERRIRRVSQRILILIERLQGLAPSLVTARWEPQVQGLWPHDQYAALHQKELRLATCLALLTGAFSKLDPTWCSILVERTPFLNPNLLSDIFSTIDILSHSLIAGRPIPASLPLLRDRLLYHETLIRALNNAALGEPALSMPQQSAAPSLDDASDGEEDVDSHATELKGGKVDGASIGFKELSLSVLMDEQLPTHSTAVIALGSILTVLDDIAAIVRELCGETTFRGLDALQREYLGREEAAIGTYRTQR</sequence>
<feature type="transmembrane region" description="Helical" evidence="2">
    <location>
        <begin position="998"/>
        <end position="1016"/>
    </location>
</feature>
<dbReference type="Proteomes" id="UP000636479">
    <property type="component" value="Unassembled WGS sequence"/>
</dbReference>
<feature type="region of interest" description="Disordered" evidence="1">
    <location>
        <begin position="624"/>
        <end position="643"/>
    </location>
</feature>
<dbReference type="PANTHER" id="PTHR37994:SF3">
    <property type="entry name" value="ER TRANSPORTER 6TM N-TERMINAL DOMAIN-CONTAINING PROTEIN"/>
    <property type="match status" value="1"/>
</dbReference>
<name>A0A8H6T9K8_9AGAR</name>
<feature type="compositionally biased region" description="Polar residues" evidence="1">
    <location>
        <begin position="316"/>
        <end position="326"/>
    </location>
</feature>
<dbReference type="RefSeq" id="XP_037223968.1">
    <property type="nucleotide sequence ID" value="XM_037358873.1"/>
</dbReference>
<feature type="transmembrane region" description="Helical" evidence="2">
    <location>
        <begin position="471"/>
        <end position="495"/>
    </location>
</feature>
<feature type="transmembrane region" description="Helical" evidence="2">
    <location>
        <begin position="915"/>
        <end position="932"/>
    </location>
</feature>
<feature type="transmembrane region" description="Helical" evidence="2">
    <location>
        <begin position="1062"/>
        <end position="1080"/>
    </location>
</feature>
<feature type="transmembrane region" description="Helical" evidence="2">
    <location>
        <begin position="191"/>
        <end position="210"/>
    </location>
</feature>
<evidence type="ECO:0008006" key="8">
    <source>
        <dbReference type="Google" id="ProtNLM"/>
    </source>
</evidence>
<evidence type="ECO:0000313" key="6">
    <source>
        <dbReference type="EMBL" id="KAF7311860.1"/>
    </source>
</evidence>
<feature type="transmembrane region" description="Helical" evidence="2">
    <location>
        <begin position="137"/>
        <end position="159"/>
    </location>
</feature>
<dbReference type="InterPro" id="IPR018823">
    <property type="entry name" value="ArAE_2_N"/>
</dbReference>
<feature type="transmembrane region" description="Helical" evidence="2">
    <location>
        <begin position="1023"/>
        <end position="1042"/>
    </location>
</feature>
<evidence type="ECO:0000259" key="3">
    <source>
        <dbReference type="Pfam" id="PF10334"/>
    </source>
</evidence>
<dbReference type="InterPro" id="IPR045340">
    <property type="entry name" value="DUF6533"/>
</dbReference>